<accession>A0A5N6HRX9</accession>
<evidence type="ECO:0000313" key="2">
    <source>
        <dbReference type="Proteomes" id="UP000325579"/>
    </source>
</evidence>
<protein>
    <submittedName>
        <fullName evidence="1">Uncharacterized protein</fullName>
    </submittedName>
</protein>
<name>A0A5N6HRX9_9EURO</name>
<dbReference type="Pfam" id="PF20174">
    <property type="entry name" value="DUF6540"/>
    <property type="match status" value="1"/>
</dbReference>
<dbReference type="RefSeq" id="XP_031937586.1">
    <property type="nucleotide sequence ID" value="XM_032087986.1"/>
</dbReference>
<dbReference type="Proteomes" id="UP000325579">
    <property type="component" value="Unassembled WGS sequence"/>
</dbReference>
<sequence>MAPRDIFLVSIRRTTNIRAHFAIWVPSASDPEKGSLIEVDGTPMEGFKHQFRRGHAPTPISKKYTMWPIGAVDSAHIYDWPHGFTATHEDPRGDLETTACQVPAPRASENFMAPVNDTTNKRCQEWIMEYVRLLVDKGYIDAEAIDVVNSNRGPPTHGIVLRPVASRSGN</sequence>
<proteinExistence type="predicted"/>
<gene>
    <name evidence="1" type="ORF">BDV37DRAFT_286770</name>
</gene>
<dbReference type="OrthoDB" id="1658288at2759"/>
<evidence type="ECO:0000313" key="1">
    <source>
        <dbReference type="EMBL" id="KAE8400267.1"/>
    </source>
</evidence>
<keyword evidence="2" id="KW-1185">Reference proteome</keyword>
<reference evidence="1 2" key="1">
    <citation type="submission" date="2019-04" db="EMBL/GenBank/DDBJ databases">
        <authorList>
            <consortium name="DOE Joint Genome Institute"/>
            <person name="Mondo S."/>
            <person name="Kjaerbolling I."/>
            <person name="Vesth T."/>
            <person name="Frisvad J.C."/>
            <person name="Nybo J.L."/>
            <person name="Theobald S."/>
            <person name="Kildgaard S."/>
            <person name="Isbrandt T."/>
            <person name="Kuo A."/>
            <person name="Sato A."/>
            <person name="Lyhne E.K."/>
            <person name="Kogle M.E."/>
            <person name="Wiebenga A."/>
            <person name="Kun R.S."/>
            <person name="Lubbers R.J."/>
            <person name="Makela M.R."/>
            <person name="Barry K."/>
            <person name="Chovatia M."/>
            <person name="Clum A."/>
            <person name="Daum C."/>
            <person name="Haridas S."/>
            <person name="He G."/>
            <person name="LaButti K."/>
            <person name="Lipzen A."/>
            <person name="Riley R."/>
            <person name="Salamov A."/>
            <person name="Simmons B.A."/>
            <person name="Magnuson J.K."/>
            <person name="Henrissat B."/>
            <person name="Mortensen U.H."/>
            <person name="Larsen T.O."/>
            <person name="Devries R.P."/>
            <person name="Grigoriev I.V."/>
            <person name="Machida M."/>
            <person name="Baker S.E."/>
            <person name="Andersen M.R."/>
            <person name="Cantor M.N."/>
            <person name="Hua S.X."/>
        </authorList>
    </citation>
    <scope>NUCLEOTIDE SEQUENCE [LARGE SCALE GENOMIC DNA]</scope>
    <source>
        <strain evidence="1 2">CBS 119388</strain>
    </source>
</reference>
<dbReference type="EMBL" id="ML736818">
    <property type="protein sequence ID" value="KAE8400267.1"/>
    <property type="molecule type" value="Genomic_DNA"/>
</dbReference>
<organism evidence="1 2">
    <name type="scientific">Aspergillus pseudonomiae</name>
    <dbReference type="NCBI Taxonomy" id="1506151"/>
    <lineage>
        <taxon>Eukaryota</taxon>
        <taxon>Fungi</taxon>
        <taxon>Dikarya</taxon>
        <taxon>Ascomycota</taxon>
        <taxon>Pezizomycotina</taxon>
        <taxon>Eurotiomycetes</taxon>
        <taxon>Eurotiomycetidae</taxon>
        <taxon>Eurotiales</taxon>
        <taxon>Aspergillaceae</taxon>
        <taxon>Aspergillus</taxon>
        <taxon>Aspergillus subgen. Circumdati</taxon>
    </lineage>
</organism>
<dbReference type="AlphaFoldDB" id="A0A5N6HRX9"/>
<dbReference type="InterPro" id="IPR046670">
    <property type="entry name" value="DUF6540"/>
</dbReference>
<dbReference type="GeneID" id="43672677"/>
<accession>A0A5N7D2B1</accession>